<proteinExistence type="predicted"/>
<accession>A0ACB8VY94</accession>
<comment type="caution">
    <text evidence="1">The sequence shown here is derived from an EMBL/GenBank/DDBJ whole genome shotgun (WGS) entry which is preliminary data.</text>
</comment>
<reference evidence="1" key="1">
    <citation type="submission" date="2022-04" db="EMBL/GenBank/DDBJ databases">
        <title>Jade perch genome.</title>
        <authorList>
            <person name="Chao B."/>
        </authorList>
    </citation>
    <scope>NUCLEOTIDE SEQUENCE</scope>
    <source>
        <strain evidence="1">CB-2022</strain>
    </source>
</reference>
<name>A0ACB8VY94_9TELE</name>
<sequence length="2705" mass="300869">MASAYGGSHTLSKDDVNYRMHFRMINEQQVEDITIDFFYRPHTITLLTCTVLSLMYFAFTRDDGNPDSNLWVGLILVISFFLVISVLAFPNGPFTRPHPAIWRIVFGLSVLYFLFLVFINFLNWQQVKQLMYWLDPNLRYAKREADIMEYAVNCHVITWERILSHFDIFAFSHFWGWGMKALLIRSYGLCWTISITWELTELFFMHLLPNFAECWWDQVILDILLCNGGGIWLGMTVCRFLEMRTYHWASIKDIHTTTGKIKRAVLQFTPASWTYVRWLDPKSSLQRVMGVYLFMIIWQLTELNTFFLKHIFVFPASHALSWCRILFIGIITAPTVRQYYAYLTDTQCKRVGTQCWVFGAIAFLEALACIKFGQDLFSKTQILYVILWLLCLPATVSVGHKEHQDIAVMAKSPSSSSRGGLSPEGILREIQTNLLECKVCFEKFSTQQREHRPQNLSCGHVLCLECITALSHPLLRKLECPFCRQLCSVDCTSHCQVLSDLQELLLSWSPTSSATSNRPKGSLDSAAATALKLCTVFGGWGTLINPTGLAVLGSSGTIVVVHDGDKRVVVFGPQGGKLHSFGQRGRGSEEICYPVDVAVTPCGYVVVTDAGNKAVKVFTSRGNHVLTVKEPFQMPWGVDTDGSGHILVSDIQAGTLSQVKVDYAHGLTLEHQMAISDLQCPKGVACCQATGNTAVMEHLLEGAYPPGRHQRTRLRVFSKDFHLLYQTDSFTLTLQSTVRLNMSGVAFDRDGDVIVTDSCQGMIWSLGKLQNGPVLTPLVGDHLIRPLGLVSLKNMLVILDSGDHTVFAFDHCFWSMDESNVPKYAGSGKSFSMMGNGEQPGLIPRLCCSLFERVHREGNEGHTFKVEVSYMEIYNEKVRDLLDPKGGRQSLKVREHKVLGPYVDGLSQLAVTSFEDIEVLMSEGNKSRTVAATNMNEESSRSHAVFSIIVTQTLYDLQSGNSGEKVSKLSLVDLAGSERVSKTGAAGERLKEGSNINKSLTTLGCVISALADQSAGKGKAKFVPYRDSVLTWLLKDNLGGNSKTAMIATVSPAADNYEETLSTLRYADRAKRIVNHAVVNEDPNARIIRELREEVEKLKVQLSQAESMKAPELKEKLHESEKLIQEMTVTWEEKLRKTEEIATERQKQLESMGISLETSGIKVGEDKCFLVNLNADPALNELLVYYLKEHTRVGADTSQDIQLFGIGIQPEHCVLELCPDGDVTLMPIGNARTCVNGTMIDSLVHLWHGDRILWGNNHFFRINLPKRKRRDRLKELERASPRESFVEADVETASEASSEQDYSYEFAQMEVIMKTLGNNDPMQNVVQVLEKQYLEEKRTALEEQRMMYERELESLRQQLSPEKTPQHHRSSSDRLTFPTHTPHSKLRLWTEERDELFRQSLSRLREQVVKANTLVREANFLAEEMNKLTDYQVTLQIPAANLSANRKRGAIVSEPAIQVRRKGKGTQVWTIEKLENKLVDMRDHYRDWKEGTEEMNNKPSSSYCDPFYEAQENHNLIGVANIFLECLFHDVKLQYAVPIISQQGEVAGRLHIELMRVSGAVPERLCGGDDSSENSSESSCYEVMDTNGEIVHMAKRLTCRVRIREATGLPLNLSNFVFCQYTFWEHGEPTVAPPMVSPDRPSPRSPDAQFTVQFDHCKDYVVHVTDEFLEFISDGALAIEVWGHRCAGNGRSLWELDALEAKTQTLRDRWNEVSRRIELWISIQELNEQGEYSSVELHPGKDINTGGVFQLRQGHSRRLQVCVKPVQNSGTLPLLVEAVLSVSIGCVSARSTKLQRPLDSYQEEDLNCVRERWSEALIKRREYLDEQIKKIINKHEKSEEDIEREARLVEQWVGLTEERNAVLVPAPGSGIPGAPADWTPPAGMEAHIPVLFLDLNADNLTVNEQLTGPHAAGVNSILPKEHGSQFFYLPIIRHSDEEVSAVCSWDSSIHDSVHLNRVTSPSERIYLIIKATVQLSHPASMELVLRKRIAVNIYNKQSFTQSLKRRMSLKNTLYSCGVTYEIVSNIPKASEEPEERETLALMAARGDSEETQDGETYIEKYTRGVLEVENILSLEKLRQAVTVKEALSAKGRHLRRSISTPNVQHSSCSKTDLAGCEDEDCKDHCDHADSTNCNTQEGLLCTTPIKSKENPGLVPDSPTFFNSSPFKVLSPQPPKFLKSLLPVKEENKAKKVLEARPLLGQESMRSCVDSPALLPPPCPWRRPRAGSEGHCKPSTCTSTPTSTTTPTSRQLSHTLPHTADSEDEETDVDVTLNLNQGPQDHRSFQPYIPEDFANFEIYNATLEGQEGGLSSRADSKGGRCGVGSGEREVPRSPTASSCTSGYFSHSASDATLSDMPFSGSESSDHLSCTSRDSHDPLGCPAGRGCTQTKSISGGSDTQQLPPSAGGVQDMLTHPASSPVSIPNCTEKQQIFPLPDNCVLSTSQEFTDFKGADDSIGECDLAHFTEGWEQEGLKFSTNQQKIPDNTETCDTGNQPSSEVSAIINTSVPENTSTAVCKCPNNTGSVGVLTHANTTRVCTSVTAPVSVPDKVPALSPASPSPVTLPSIAPTSAPAPRAGGEPPIQEPAQGDLPHGSPCPSPNPSSAEPSGDSSGDESTPVAQLPDWMAPGEQVWVGKRRGTVHYVGGVEFAKGIWIGVKLDMAVGKHNGTVQGRVYFRCPPGHGVFVKPSRLTRGPPSMDTEPQTLIR</sequence>
<dbReference type="EMBL" id="CM041546">
    <property type="protein sequence ID" value="KAI3360464.1"/>
    <property type="molecule type" value="Genomic_DNA"/>
</dbReference>
<evidence type="ECO:0000313" key="2">
    <source>
        <dbReference type="Proteomes" id="UP000831701"/>
    </source>
</evidence>
<organism evidence="1 2">
    <name type="scientific">Scortum barcoo</name>
    <name type="common">barcoo grunter</name>
    <dbReference type="NCBI Taxonomy" id="214431"/>
    <lineage>
        <taxon>Eukaryota</taxon>
        <taxon>Metazoa</taxon>
        <taxon>Chordata</taxon>
        <taxon>Craniata</taxon>
        <taxon>Vertebrata</taxon>
        <taxon>Euteleostomi</taxon>
        <taxon>Actinopterygii</taxon>
        <taxon>Neopterygii</taxon>
        <taxon>Teleostei</taxon>
        <taxon>Neoteleostei</taxon>
        <taxon>Acanthomorphata</taxon>
        <taxon>Eupercaria</taxon>
        <taxon>Centrarchiformes</taxon>
        <taxon>Terapontoidei</taxon>
        <taxon>Terapontidae</taxon>
        <taxon>Scortum</taxon>
    </lineage>
</organism>
<dbReference type="Proteomes" id="UP000831701">
    <property type="component" value="Chromosome 16"/>
</dbReference>
<protein>
    <submittedName>
        <fullName evidence="1">Uncharacterized protein</fullName>
    </submittedName>
</protein>
<evidence type="ECO:0000313" key="1">
    <source>
        <dbReference type="EMBL" id="KAI3360464.1"/>
    </source>
</evidence>
<keyword evidence="2" id="KW-1185">Reference proteome</keyword>
<gene>
    <name evidence="1" type="ORF">L3Q82_002360</name>
</gene>